<dbReference type="FunFam" id="2.30.30.40:FF:000072">
    <property type="entry name" value="Unconventional Myosin IB"/>
    <property type="match status" value="1"/>
</dbReference>
<dbReference type="InterPro" id="IPR036860">
    <property type="entry name" value="SH2_dom_sf"/>
</dbReference>
<organism evidence="7 8">
    <name type="scientific">Acropora cervicornis</name>
    <name type="common">Staghorn coral</name>
    <dbReference type="NCBI Taxonomy" id="6130"/>
    <lineage>
        <taxon>Eukaryota</taxon>
        <taxon>Metazoa</taxon>
        <taxon>Cnidaria</taxon>
        <taxon>Anthozoa</taxon>
        <taxon>Hexacorallia</taxon>
        <taxon>Scleractinia</taxon>
        <taxon>Astrocoeniina</taxon>
        <taxon>Acroporidae</taxon>
        <taxon>Acropora</taxon>
    </lineage>
</organism>
<dbReference type="PRINTS" id="PR00499">
    <property type="entry name" value="P67PHOX"/>
</dbReference>
<evidence type="ECO:0000256" key="2">
    <source>
        <dbReference type="ARBA" id="ARBA00022999"/>
    </source>
</evidence>
<sequence>MEAQAKFAFVASQEDELSFEKGSILNVLDKDSDKNWCKAEQGNQEGWIPNSYIGMKPHGWYHGKITRRQAEEALLQIQHEGAFVVRESESTPGDFSLSARSGNMVQHFKIFKDDERKYYLWIRKFPSLNQLVEYHKTNSISKTQHILLNEVDFKSEMVQAMYTFTAQDDDELSFQAGDWITVLDKSNPSWWKGQVHGYVGIFPRNYVSPPKQRTMSS</sequence>
<dbReference type="InterPro" id="IPR000980">
    <property type="entry name" value="SH2"/>
</dbReference>
<dbReference type="InterPro" id="IPR036028">
    <property type="entry name" value="SH3-like_dom_sf"/>
</dbReference>
<dbReference type="InterPro" id="IPR001452">
    <property type="entry name" value="SH3_domain"/>
</dbReference>
<keyword evidence="1 4" id="KW-0728">SH3 domain</keyword>
<dbReference type="Pfam" id="PF14604">
    <property type="entry name" value="SH3_9"/>
    <property type="match status" value="1"/>
</dbReference>
<keyword evidence="2 3" id="KW-0727">SH2 domain</keyword>
<evidence type="ECO:0000256" key="1">
    <source>
        <dbReference type="ARBA" id="ARBA00022443"/>
    </source>
</evidence>
<accession>A0AAD9R2N6</accession>
<dbReference type="SMART" id="SM00252">
    <property type="entry name" value="SH2"/>
    <property type="match status" value="1"/>
</dbReference>
<dbReference type="PRINTS" id="PR00401">
    <property type="entry name" value="SH2DOMAIN"/>
</dbReference>
<evidence type="ECO:0000259" key="5">
    <source>
        <dbReference type="PROSITE" id="PS50001"/>
    </source>
</evidence>
<comment type="caution">
    <text evidence="7">The sequence shown here is derived from an EMBL/GenBank/DDBJ whole genome shotgun (WGS) entry which is preliminary data.</text>
</comment>
<dbReference type="PROSITE" id="PS50002">
    <property type="entry name" value="SH3"/>
    <property type="match status" value="2"/>
</dbReference>
<reference evidence="7" key="1">
    <citation type="journal article" date="2023" name="G3 (Bethesda)">
        <title>Whole genome assembly and annotation of the endangered Caribbean coral Acropora cervicornis.</title>
        <authorList>
            <person name="Selwyn J.D."/>
            <person name="Vollmer S.V."/>
        </authorList>
    </citation>
    <scope>NUCLEOTIDE SEQUENCE</scope>
    <source>
        <strain evidence="7">K2</strain>
    </source>
</reference>
<evidence type="ECO:0000256" key="4">
    <source>
        <dbReference type="PROSITE-ProRule" id="PRU00192"/>
    </source>
</evidence>
<dbReference type="Gene3D" id="2.30.30.40">
    <property type="entry name" value="SH3 Domains"/>
    <property type="match status" value="2"/>
</dbReference>
<dbReference type="SUPFAM" id="SSF50044">
    <property type="entry name" value="SH3-domain"/>
    <property type="match status" value="1"/>
</dbReference>
<evidence type="ECO:0000313" key="7">
    <source>
        <dbReference type="EMBL" id="KAK2572032.1"/>
    </source>
</evidence>
<dbReference type="Proteomes" id="UP001249851">
    <property type="component" value="Unassembled WGS sequence"/>
</dbReference>
<dbReference type="Pfam" id="PF00018">
    <property type="entry name" value="SH3_1"/>
    <property type="match status" value="1"/>
</dbReference>
<dbReference type="CDD" id="cd09941">
    <property type="entry name" value="SH2_Grb2_like"/>
    <property type="match status" value="1"/>
</dbReference>
<proteinExistence type="predicted"/>
<protein>
    <submittedName>
        <fullName evidence="7">Growth factor receptor-bound protein 2</fullName>
    </submittedName>
</protein>
<reference evidence="7" key="2">
    <citation type="journal article" date="2023" name="Science">
        <title>Genomic signatures of disease resistance in endangered staghorn corals.</title>
        <authorList>
            <person name="Vollmer S.V."/>
            <person name="Selwyn J.D."/>
            <person name="Despard B.A."/>
            <person name="Roesel C.L."/>
        </authorList>
    </citation>
    <scope>NUCLEOTIDE SEQUENCE</scope>
    <source>
        <strain evidence="7">K2</strain>
    </source>
</reference>
<gene>
    <name evidence="7" type="ORF">P5673_003463</name>
</gene>
<feature type="domain" description="SH2" evidence="5">
    <location>
        <begin position="60"/>
        <end position="151"/>
    </location>
</feature>
<keyword evidence="8" id="KW-1185">Reference proteome</keyword>
<evidence type="ECO:0000313" key="8">
    <source>
        <dbReference type="Proteomes" id="UP001249851"/>
    </source>
</evidence>
<dbReference type="EMBL" id="JARQWQ010000005">
    <property type="protein sequence ID" value="KAK2572032.1"/>
    <property type="molecule type" value="Genomic_DNA"/>
</dbReference>
<dbReference type="AlphaFoldDB" id="A0AAD9R2N6"/>
<name>A0AAD9R2N6_ACRCE</name>
<feature type="domain" description="SH3" evidence="6">
    <location>
        <begin position="153"/>
        <end position="212"/>
    </location>
</feature>
<evidence type="ECO:0000259" key="6">
    <source>
        <dbReference type="PROSITE" id="PS50002"/>
    </source>
</evidence>
<feature type="domain" description="SH3" evidence="6">
    <location>
        <begin position="1"/>
        <end position="58"/>
    </location>
</feature>
<evidence type="ECO:0000256" key="3">
    <source>
        <dbReference type="PROSITE-ProRule" id="PRU00191"/>
    </source>
</evidence>
<dbReference type="PROSITE" id="PS50001">
    <property type="entry name" value="SH2"/>
    <property type="match status" value="1"/>
</dbReference>
<dbReference type="SUPFAM" id="SSF55550">
    <property type="entry name" value="SH2 domain"/>
    <property type="match status" value="1"/>
</dbReference>
<dbReference type="Gene3D" id="3.30.505.10">
    <property type="entry name" value="SH2 domain"/>
    <property type="match status" value="1"/>
</dbReference>
<dbReference type="SMART" id="SM00326">
    <property type="entry name" value="SH3"/>
    <property type="match status" value="2"/>
</dbReference>
<dbReference type="PANTHER" id="PTHR46037">
    <property type="entry name" value="PROTEIN ENHANCER OF SEVENLESS 2B"/>
    <property type="match status" value="1"/>
</dbReference>
<keyword evidence="7" id="KW-0675">Receptor</keyword>
<dbReference type="InterPro" id="IPR043539">
    <property type="entry name" value="Grb2-like"/>
</dbReference>
<dbReference type="PRINTS" id="PR00452">
    <property type="entry name" value="SH3DOMAIN"/>
</dbReference>
<dbReference type="Pfam" id="PF00017">
    <property type="entry name" value="SH2"/>
    <property type="match status" value="1"/>
</dbReference>